<reference evidence="3 4" key="1">
    <citation type="journal article" date="2020" name="Genomics">
        <title>Complete, high-quality genomes from long-read metagenomic sequencing of two wolf lichen thalli reveals enigmatic genome architecture.</title>
        <authorList>
            <person name="McKenzie S.K."/>
            <person name="Walston R.F."/>
            <person name="Allen J.L."/>
        </authorList>
    </citation>
    <scope>NUCLEOTIDE SEQUENCE [LARGE SCALE GENOMIC DNA]</scope>
    <source>
        <strain evidence="3">WasteWater2</strain>
    </source>
</reference>
<evidence type="ECO:0000256" key="1">
    <source>
        <dbReference type="SAM" id="MobiDB-lite"/>
    </source>
</evidence>
<evidence type="ECO:0000256" key="2">
    <source>
        <dbReference type="SAM" id="Phobius"/>
    </source>
</evidence>
<dbReference type="AlphaFoldDB" id="A0A8H6FXR9"/>
<keyword evidence="4" id="KW-1185">Reference proteome</keyword>
<dbReference type="GeneID" id="59286673"/>
<feature type="transmembrane region" description="Helical" evidence="2">
    <location>
        <begin position="53"/>
        <end position="73"/>
    </location>
</feature>
<dbReference type="Proteomes" id="UP000578531">
    <property type="component" value="Unassembled WGS sequence"/>
</dbReference>
<organism evidence="3 4">
    <name type="scientific">Letharia columbiana</name>
    <dbReference type="NCBI Taxonomy" id="112416"/>
    <lineage>
        <taxon>Eukaryota</taxon>
        <taxon>Fungi</taxon>
        <taxon>Dikarya</taxon>
        <taxon>Ascomycota</taxon>
        <taxon>Pezizomycotina</taxon>
        <taxon>Lecanoromycetes</taxon>
        <taxon>OSLEUM clade</taxon>
        <taxon>Lecanoromycetidae</taxon>
        <taxon>Lecanorales</taxon>
        <taxon>Lecanorineae</taxon>
        <taxon>Parmeliaceae</taxon>
        <taxon>Letharia</taxon>
    </lineage>
</organism>
<proteinExistence type="predicted"/>
<protein>
    <submittedName>
        <fullName evidence="3">Uncharacterized protein</fullName>
    </submittedName>
</protein>
<name>A0A8H6FXR9_9LECA</name>
<evidence type="ECO:0000313" key="4">
    <source>
        <dbReference type="Proteomes" id="UP000578531"/>
    </source>
</evidence>
<dbReference type="EMBL" id="JACCJC010000017">
    <property type="protein sequence ID" value="KAF6236718.1"/>
    <property type="molecule type" value="Genomic_DNA"/>
</dbReference>
<keyword evidence="2" id="KW-0472">Membrane</keyword>
<accession>A0A8H6FXR9</accession>
<gene>
    <name evidence="3" type="ORF">HO173_005009</name>
</gene>
<keyword evidence="2" id="KW-1133">Transmembrane helix</keyword>
<feature type="region of interest" description="Disordered" evidence="1">
    <location>
        <begin position="1"/>
        <end position="21"/>
    </location>
</feature>
<evidence type="ECO:0000313" key="3">
    <source>
        <dbReference type="EMBL" id="KAF6236718.1"/>
    </source>
</evidence>
<comment type="caution">
    <text evidence="3">The sequence shown here is derived from an EMBL/GenBank/DDBJ whole genome shotgun (WGS) entry which is preliminary data.</text>
</comment>
<dbReference type="RefSeq" id="XP_037166051.1">
    <property type="nucleotide sequence ID" value="XM_037306927.1"/>
</dbReference>
<keyword evidence="2" id="KW-0812">Transmembrane</keyword>
<sequence>MDAWNEIQDSSPAQKDLGKSGGDESARLFLFFAGFGGRQPGWIEWFVSARWKFGIFAGVISFVPGLCSGLLGMDYGVMAYWAQWFG</sequence>